<keyword evidence="2" id="KW-1185">Reference proteome</keyword>
<dbReference type="Proteomes" id="UP001364695">
    <property type="component" value="Unassembled WGS sequence"/>
</dbReference>
<proteinExistence type="predicted"/>
<protein>
    <submittedName>
        <fullName evidence="1">Uncharacterized protein</fullName>
    </submittedName>
</protein>
<evidence type="ECO:0000313" key="1">
    <source>
        <dbReference type="EMBL" id="MEJ7139166.1"/>
    </source>
</evidence>
<name>A0ACC6P4M5_9BURK</name>
<organism evidence="1 2">
    <name type="scientific">Amphibiibacter pelophylacis</name>
    <dbReference type="NCBI Taxonomy" id="1799477"/>
    <lineage>
        <taxon>Bacteria</taxon>
        <taxon>Pseudomonadati</taxon>
        <taxon>Pseudomonadota</taxon>
        <taxon>Betaproteobacteria</taxon>
        <taxon>Burkholderiales</taxon>
        <taxon>Sphaerotilaceae</taxon>
        <taxon>Amphibiibacter</taxon>
    </lineage>
</organism>
<reference evidence="1" key="1">
    <citation type="submission" date="2023-10" db="EMBL/GenBank/DDBJ databases">
        <title>Amphibacter perezi, gen. nov., sp. nov. a novel taxa of the family Comamonadaceae, class Betaproteobacteria isolated from the skin microbiota of Pelophylax perezi from different populations.</title>
        <authorList>
            <person name="Costa S."/>
            <person name="Proenca D.N."/>
            <person name="Lopes I."/>
            <person name="Morais P.V."/>
        </authorList>
    </citation>
    <scope>NUCLEOTIDE SEQUENCE</scope>
    <source>
        <strain evidence="1">SL12-8</strain>
    </source>
</reference>
<accession>A0ACC6P4M5</accession>
<sequence length="89" mass="9109">MALRLVEAAAAFPGGQLHIPASGRHRPGAAGHRGRTATDVAARLQGDIACGLDCGAHVLARDAAQVRHVTCTDVHHAPPGQRAGVHQAT</sequence>
<evidence type="ECO:0000313" key="2">
    <source>
        <dbReference type="Proteomes" id="UP001364695"/>
    </source>
</evidence>
<dbReference type="EMBL" id="JAWDIE010000021">
    <property type="protein sequence ID" value="MEJ7139166.1"/>
    <property type="molecule type" value="Genomic_DNA"/>
</dbReference>
<comment type="caution">
    <text evidence="1">The sequence shown here is derived from an EMBL/GenBank/DDBJ whole genome shotgun (WGS) entry which is preliminary data.</text>
</comment>
<gene>
    <name evidence="1" type="ORF">RV045_12110</name>
</gene>